<keyword evidence="25" id="KW-1185">Reference proteome</keyword>
<dbReference type="InterPro" id="IPR039551">
    <property type="entry name" value="Cho/carn_acyl_trans"/>
</dbReference>
<evidence type="ECO:0000259" key="23">
    <source>
        <dbReference type="Pfam" id="PF01926"/>
    </source>
</evidence>
<keyword evidence="4" id="KW-0813">Transport</keyword>
<protein>
    <recommendedName>
        <fullName evidence="19">Carnitine O-acetyltransferase, mitochondrial</fullName>
        <ecNumber evidence="18">2.3.1.7</ecNumber>
    </recommendedName>
</protein>
<comment type="subcellular location">
    <subcellularLocation>
        <location evidence="2">Mitochondrion inner membrane</location>
        <topology evidence="2">Peripheral membrane protein</topology>
        <orientation evidence="2">Matrix side</orientation>
    </subcellularLocation>
    <subcellularLocation>
        <location evidence="1">Peroxisome</location>
    </subcellularLocation>
</comment>
<keyword evidence="15" id="KW-0012">Acyltransferase</keyword>
<dbReference type="GO" id="GO:0004092">
    <property type="term" value="F:carnitine O-acetyltransferase activity"/>
    <property type="evidence" value="ECO:0007669"/>
    <property type="project" value="UniProtKB-EC"/>
</dbReference>
<dbReference type="Gene3D" id="3.30.559.70">
    <property type="entry name" value="Choline/Carnitine o-acyltransferase, domain 2"/>
    <property type="match status" value="1"/>
</dbReference>
<dbReference type="SUPFAM" id="SSF52777">
    <property type="entry name" value="CoA-dependent acyltransferases"/>
    <property type="match status" value="2"/>
</dbReference>
<comment type="similarity">
    <text evidence="3">Belongs to the carnitine/choline acetyltransferase family.</text>
</comment>
<evidence type="ECO:0000256" key="8">
    <source>
        <dbReference type="ARBA" id="ARBA00022832"/>
    </source>
</evidence>
<evidence type="ECO:0000256" key="11">
    <source>
        <dbReference type="ARBA" id="ARBA00023128"/>
    </source>
</evidence>
<evidence type="ECO:0000256" key="19">
    <source>
        <dbReference type="ARBA" id="ARBA00073438"/>
    </source>
</evidence>
<dbReference type="FunFam" id="3.30.559.70:FF:000007">
    <property type="entry name" value="Carnitine O-acetyltransferase, mitochondrial"/>
    <property type="match status" value="1"/>
</dbReference>
<evidence type="ECO:0000256" key="13">
    <source>
        <dbReference type="ARBA" id="ARBA00023136"/>
    </source>
</evidence>
<dbReference type="EMBL" id="ULHB01000042">
    <property type="protein sequence ID" value="SYW78421.1"/>
    <property type="molecule type" value="Genomic_DNA"/>
</dbReference>
<feature type="compositionally biased region" description="Basic and acidic residues" evidence="21">
    <location>
        <begin position="983"/>
        <end position="1005"/>
    </location>
</feature>
<evidence type="ECO:0000256" key="3">
    <source>
        <dbReference type="ARBA" id="ARBA00005232"/>
    </source>
</evidence>
<dbReference type="SUPFAM" id="SSF52540">
    <property type="entry name" value="P-loop containing nucleoside triphosphate hydrolases"/>
    <property type="match status" value="1"/>
</dbReference>
<evidence type="ECO:0000256" key="4">
    <source>
        <dbReference type="ARBA" id="ARBA00022448"/>
    </source>
</evidence>
<dbReference type="InterPro" id="IPR023213">
    <property type="entry name" value="CAT-like_dom_sf"/>
</dbReference>
<keyword evidence="5 24" id="KW-0808">Transferase</keyword>
<evidence type="ECO:0000256" key="10">
    <source>
        <dbReference type="ARBA" id="ARBA00023098"/>
    </source>
</evidence>
<dbReference type="GO" id="GO:0005525">
    <property type="term" value="F:GTP binding"/>
    <property type="evidence" value="ECO:0007669"/>
    <property type="project" value="UniProtKB-KW"/>
</dbReference>
<keyword evidence="13" id="KW-0472">Membrane</keyword>
<dbReference type="PANTHER" id="PTHR22589:SF103">
    <property type="entry name" value="CARNITINE O-ACETYL-TRANSFERASE, ISOFORM A-RELATED"/>
    <property type="match status" value="1"/>
</dbReference>
<dbReference type="InterPro" id="IPR023179">
    <property type="entry name" value="GTP-bd_ortho_bundle_sf"/>
</dbReference>
<evidence type="ECO:0000256" key="9">
    <source>
        <dbReference type="ARBA" id="ARBA00022946"/>
    </source>
</evidence>
<dbReference type="GO" id="GO:0006631">
    <property type="term" value="P:fatty acid metabolic process"/>
    <property type="evidence" value="ECO:0007669"/>
    <property type="project" value="UniProtKB-KW"/>
</dbReference>
<sequence length="1248" mass="137545">MTLLGLSRSQARTSASRLVAFASSASLKNASTIPIAAVMSSRYNSNFTKSGGIGNGPMYEGQSAMPHLPVPALEQTLQKYLRSTVPHQTKDSLAKTEQAVQSALSGADAKLVQTLQQRLEDRATKEGRENWLSEWWNNAAYMAYRDPVVPYVSYFYSHKDDKTRRTGPKRAAGLLKAFLAFRRLLETEQLAPEKGKAGPLCMRSYKWMFNSNRIPEKPSDTAVKYDWEKHNHLVVLRNGHFYQFDLIHNGQELSEAEIESQLQKILSDSASSKPAPQPIGALSSNNRDKWTDSRKALASLPGNQGALERIDSSVIVVCLDETAPHSIESTAWQLWCGDGKNRFYDKQQIITFANGKSGFMGEHSMMDGTPTLRLNDFALQALQAGKIDLGSSNRTDLPAPKQIKFKTDKTVVAKIEESIKDFDSLMSRHDLSVLDFQGYGKGAIKKFKCSPDAWVQMVIQLAYYKMYGKPCPTYESAQTRKFKWGRTETIRSASIESKAFCEAMESHSSDAERYEKFQAAVKQHLSYASAAADGQGVDRHLFGLKKLLKEGEKVPAIYEDPAYGLSSTWKLSTSQISSEVFACWGFGEVTPEGFGCAYAIKENSLTFTITSLKLGASDLRHYINEAAVELRDLHLQLDSDHAAVAIQDSSDPSHHHHIDYRSFSSSTPSHNAVQPASLQSSSETSTLPTSSISPPAVSTSFVPRQKFELPTTTPSWYAGHMARAIRSMPYLLARYPPPLVIEARDARLPLTSINPVFEKLLRKAPTANDGLDGLPHCSPSSGAGVDGSTWRTRRLIVYLKRDLISAHVESSILCALRERDPLQQVLFVDTRVDADVKKVLYWVQKQARKISLDEQINCPPSKKSEKAEKRVKKGLSGAFRHTPTPEEGVRLLILGMPNVGKSSLLNALRRVGTGKGKAASTAPHPGHTRKLTGTVRISKAGPSKVEAEPAREMGGRRSRRSAAAVAAEEEERAAEQSSFVISSDHKGERSTEESKDAEGIESKKEQKDAPIYVYDTPGVMVPFLGHGASGAERGIKLAITAGIKDSLFDVQLLADYLLFRLNLGATACSSAEGVAVPSYISNLPLSREEYLSTCDDTLGRTNSITELLWHVAGKAPGSLRKGNVRDLDAAAQFMLQHWRLGKLVRNTELDLNTEDDGEIRSKVNDFFDKGDDVRATEGVSAAPIVLARQEGEASDGQGAESRTRQKKQQKKMDVLARKRKLMDKGIAVGKSKGTNRPTFKGRAKKKRK</sequence>
<keyword evidence="14" id="KW-0576">Peroxisome</keyword>
<feature type="region of interest" description="Disordered" evidence="21">
    <location>
        <begin position="649"/>
        <end position="698"/>
    </location>
</feature>
<dbReference type="InterPro" id="IPR000542">
    <property type="entry name" value="Carn_acyl_trans"/>
</dbReference>
<gene>
    <name evidence="24" type="ORF">UBRO2_02613</name>
</gene>
<feature type="region of interest" description="Disordered" evidence="21">
    <location>
        <begin position="1187"/>
        <end position="1248"/>
    </location>
</feature>
<dbReference type="Gene3D" id="3.30.559.10">
    <property type="entry name" value="Chloramphenicol acetyltransferase-like domain"/>
    <property type="match status" value="1"/>
</dbReference>
<comment type="function">
    <text evidence="17">Carnitine acetylase is specific for short chain fatty acids. Carnitine acetylase seems to affect the flux through the pyruvate dehydrogenase complex. It may be involved as well in the transport of acetyl-CoA into mitochondria.</text>
</comment>
<evidence type="ECO:0000256" key="2">
    <source>
        <dbReference type="ARBA" id="ARBA00004443"/>
    </source>
</evidence>
<dbReference type="Pfam" id="PF00755">
    <property type="entry name" value="Carn_acyltransf"/>
    <property type="match status" value="1"/>
</dbReference>
<keyword evidence="7" id="KW-0999">Mitochondrion inner membrane</keyword>
<dbReference type="Gene3D" id="3.40.50.300">
    <property type="entry name" value="P-loop containing nucleotide triphosphate hydrolases"/>
    <property type="match status" value="1"/>
</dbReference>
<evidence type="ECO:0000256" key="18">
    <source>
        <dbReference type="ARBA" id="ARBA00066910"/>
    </source>
</evidence>
<dbReference type="Pfam" id="PF01926">
    <property type="entry name" value="MMR_HSR1"/>
    <property type="match status" value="1"/>
</dbReference>
<evidence type="ECO:0000256" key="20">
    <source>
        <dbReference type="PIRSR" id="PIRSR600542-1"/>
    </source>
</evidence>
<reference evidence="24" key="1">
    <citation type="submission" date="2018-08" db="EMBL/GenBank/DDBJ databases">
        <authorList>
            <person name="Guldener U."/>
        </authorList>
    </citation>
    <scope>NUCLEOTIDE SEQUENCE</scope>
    <source>
        <strain evidence="24">UB2</strain>
    </source>
</reference>
<dbReference type="Gene3D" id="1.10.1580.10">
    <property type="match status" value="1"/>
</dbReference>
<feature type="domain" description="Choline/carnitine acyltransferase" evidence="22">
    <location>
        <begin position="68"/>
        <end position="615"/>
    </location>
</feature>
<dbReference type="GO" id="GO:0005743">
    <property type="term" value="C:mitochondrial inner membrane"/>
    <property type="evidence" value="ECO:0007669"/>
    <property type="project" value="UniProtKB-SubCell"/>
</dbReference>
<evidence type="ECO:0000256" key="5">
    <source>
        <dbReference type="ARBA" id="ARBA00022679"/>
    </source>
</evidence>
<keyword evidence="11" id="KW-0496">Mitochondrion</keyword>
<keyword evidence="9" id="KW-0809">Transit peptide</keyword>
<evidence type="ECO:0000256" key="6">
    <source>
        <dbReference type="ARBA" id="ARBA00022741"/>
    </source>
</evidence>
<dbReference type="PANTHER" id="PTHR22589">
    <property type="entry name" value="CARNITINE O-ACYLTRANSFERASE"/>
    <property type="match status" value="1"/>
</dbReference>
<dbReference type="InterPro" id="IPR042231">
    <property type="entry name" value="Cho/carn_acyl_trans_2"/>
</dbReference>
<evidence type="ECO:0000259" key="22">
    <source>
        <dbReference type="Pfam" id="PF00755"/>
    </source>
</evidence>
<name>A0A8H8QLA2_9BASI</name>
<feature type="compositionally biased region" description="Polar residues" evidence="21">
    <location>
        <begin position="662"/>
        <end position="676"/>
    </location>
</feature>
<evidence type="ECO:0000256" key="7">
    <source>
        <dbReference type="ARBA" id="ARBA00022792"/>
    </source>
</evidence>
<evidence type="ECO:0000256" key="15">
    <source>
        <dbReference type="ARBA" id="ARBA00023315"/>
    </source>
</evidence>
<evidence type="ECO:0000256" key="16">
    <source>
        <dbReference type="ARBA" id="ARBA00052702"/>
    </source>
</evidence>
<keyword evidence="6" id="KW-0547">Nucleotide-binding</keyword>
<evidence type="ECO:0000256" key="12">
    <source>
        <dbReference type="ARBA" id="ARBA00023134"/>
    </source>
</evidence>
<dbReference type="InterPro" id="IPR006073">
    <property type="entry name" value="GTP-bd"/>
</dbReference>
<dbReference type="EC" id="2.3.1.7" evidence="18"/>
<feature type="compositionally biased region" description="Basic residues" evidence="21">
    <location>
        <begin position="1239"/>
        <end position="1248"/>
    </location>
</feature>
<dbReference type="GO" id="GO:0009437">
    <property type="term" value="P:carnitine metabolic process"/>
    <property type="evidence" value="ECO:0007669"/>
    <property type="project" value="TreeGrafter"/>
</dbReference>
<dbReference type="InterPro" id="IPR027417">
    <property type="entry name" value="P-loop_NTPase"/>
</dbReference>
<accession>A0A8H8QLA2</accession>
<feature type="region of interest" description="Disordered" evidence="21">
    <location>
        <begin position="267"/>
        <end position="287"/>
    </location>
</feature>
<proteinExistence type="inferred from homology"/>
<dbReference type="GO" id="GO:0005777">
    <property type="term" value="C:peroxisome"/>
    <property type="evidence" value="ECO:0007669"/>
    <property type="project" value="UniProtKB-SubCell"/>
</dbReference>
<feature type="compositionally biased region" description="Basic and acidic residues" evidence="21">
    <location>
        <begin position="945"/>
        <end position="955"/>
    </location>
</feature>
<dbReference type="AlphaFoldDB" id="A0A8H8QLA2"/>
<feature type="active site" description="Proton acceptor" evidence="20">
    <location>
        <position position="363"/>
    </location>
</feature>
<evidence type="ECO:0000256" key="17">
    <source>
        <dbReference type="ARBA" id="ARBA00053195"/>
    </source>
</evidence>
<feature type="domain" description="G" evidence="23">
    <location>
        <begin position="891"/>
        <end position="932"/>
    </location>
</feature>
<comment type="caution">
    <text evidence="24">The sequence shown here is derived from an EMBL/GenBank/DDBJ whole genome shotgun (WGS) entry which is preliminary data.</text>
</comment>
<organism evidence="24 25">
    <name type="scientific">Ustilago bromivora</name>
    <dbReference type="NCBI Taxonomy" id="307758"/>
    <lineage>
        <taxon>Eukaryota</taxon>
        <taxon>Fungi</taxon>
        <taxon>Dikarya</taxon>
        <taxon>Basidiomycota</taxon>
        <taxon>Ustilaginomycotina</taxon>
        <taxon>Ustilaginomycetes</taxon>
        <taxon>Ustilaginales</taxon>
        <taxon>Ustilaginaceae</taxon>
        <taxon>Ustilago</taxon>
    </lineage>
</organism>
<dbReference type="Proteomes" id="UP000658997">
    <property type="component" value="Unassembled WGS sequence"/>
</dbReference>
<evidence type="ECO:0000256" key="21">
    <source>
        <dbReference type="SAM" id="MobiDB-lite"/>
    </source>
</evidence>
<keyword evidence="12" id="KW-0342">GTP-binding</keyword>
<feature type="region of interest" description="Disordered" evidence="21">
    <location>
        <begin position="915"/>
        <end position="1005"/>
    </location>
</feature>
<evidence type="ECO:0000256" key="1">
    <source>
        <dbReference type="ARBA" id="ARBA00004275"/>
    </source>
</evidence>
<keyword evidence="10" id="KW-0443">Lipid metabolism</keyword>
<comment type="catalytic activity">
    <reaction evidence="16">
        <text>(R)-carnitine + acetyl-CoA = O-acetyl-(R)-carnitine + CoA</text>
        <dbReference type="Rhea" id="RHEA:21136"/>
        <dbReference type="ChEBI" id="CHEBI:16347"/>
        <dbReference type="ChEBI" id="CHEBI:57287"/>
        <dbReference type="ChEBI" id="CHEBI:57288"/>
        <dbReference type="ChEBI" id="CHEBI:57589"/>
        <dbReference type="EC" id="2.3.1.7"/>
    </reaction>
</comment>
<keyword evidence="8" id="KW-0276">Fatty acid metabolism</keyword>
<feature type="compositionally biased region" description="Low complexity" evidence="21">
    <location>
        <begin position="677"/>
        <end position="695"/>
    </location>
</feature>
<evidence type="ECO:0000256" key="14">
    <source>
        <dbReference type="ARBA" id="ARBA00023140"/>
    </source>
</evidence>
<evidence type="ECO:0000313" key="25">
    <source>
        <dbReference type="Proteomes" id="UP000658997"/>
    </source>
</evidence>
<evidence type="ECO:0000313" key="24">
    <source>
        <dbReference type="EMBL" id="SYW78421.1"/>
    </source>
</evidence>